<dbReference type="NCBIfam" id="TIGR00413">
    <property type="entry name" value="rlpA"/>
    <property type="match status" value="1"/>
</dbReference>
<evidence type="ECO:0000256" key="1">
    <source>
        <dbReference type="ARBA" id="ARBA00022729"/>
    </source>
</evidence>
<dbReference type="EC" id="4.2.2.-" evidence="4"/>
<evidence type="ECO:0000256" key="4">
    <source>
        <dbReference type="HAMAP-Rule" id="MF_02071"/>
    </source>
</evidence>
<dbReference type="eggNOG" id="COG0797">
    <property type="taxonomic scope" value="Bacteria"/>
</dbReference>
<name>D6SSB6_9BACT</name>
<dbReference type="InterPro" id="IPR034718">
    <property type="entry name" value="RlpA"/>
</dbReference>
<dbReference type="InterPro" id="IPR036680">
    <property type="entry name" value="SPOR-like_sf"/>
</dbReference>
<keyword evidence="4" id="KW-0472">Membrane</keyword>
<evidence type="ECO:0000313" key="9">
    <source>
        <dbReference type="Proteomes" id="UP000005496"/>
    </source>
</evidence>
<dbReference type="InterPro" id="IPR012997">
    <property type="entry name" value="RplA"/>
</dbReference>
<dbReference type="GO" id="GO:0000270">
    <property type="term" value="P:peptidoglycan metabolic process"/>
    <property type="evidence" value="ECO:0007669"/>
    <property type="project" value="UniProtKB-UniRule"/>
</dbReference>
<feature type="compositionally biased region" description="Basic and acidic residues" evidence="6">
    <location>
        <begin position="37"/>
        <end position="54"/>
    </location>
</feature>
<dbReference type="PROSITE" id="PS51724">
    <property type="entry name" value="SPOR"/>
    <property type="match status" value="1"/>
</dbReference>
<dbReference type="GO" id="GO:0071555">
    <property type="term" value="P:cell wall organization"/>
    <property type="evidence" value="ECO:0007669"/>
    <property type="project" value="UniProtKB-KW"/>
</dbReference>
<evidence type="ECO:0000256" key="2">
    <source>
        <dbReference type="ARBA" id="ARBA00023239"/>
    </source>
</evidence>
<dbReference type="InterPro" id="IPR036908">
    <property type="entry name" value="RlpA-like_sf"/>
</dbReference>
<feature type="region of interest" description="Disordered" evidence="6">
    <location>
        <begin position="25"/>
        <end position="54"/>
    </location>
</feature>
<feature type="domain" description="SPOR" evidence="7">
    <location>
        <begin position="177"/>
        <end position="256"/>
    </location>
</feature>
<dbReference type="AlphaFoldDB" id="D6SSB6"/>
<feature type="compositionally biased region" description="Basic and acidic residues" evidence="6">
    <location>
        <begin position="197"/>
        <end position="215"/>
    </location>
</feature>
<keyword evidence="4" id="KW-1003">Cell membrane</keyword>
<keyword evidence="2 4" id="KW-0456">Lyase</keyword>
<dbReference type="OrthoDB" id="9779128at2"/>
<keyword evidence="4 8" id="KW-0449">Lipoprotein</keyword>
<dbReference type="Proteomes" id="UP000005496">
    <property type="component" value="Unassembled WGS sequence"/>
</dbReference>
<dbReference type="GO" id="GO:0005886">
    <property type="term" value="C:plasma membrane"/>
    <property type="evidence" value="ECO:0007669"/>
    <property type="project" value="UniProtKB-SubCell"/>
</dbReference>
<evidence type="ECO:0000313" key="8">
    <source>
        <dbReference type="EMBL" id="EFI33582.1"/>
    </source>
</evidence>
<keyword evidence="4" id="KW-0564">Palmitate</keyword>
<dbReference type="GO" id="GO:0042834">
    <property type="term" value="F:peptidoglycan binding"/>
    <property type="evidence" value="ECO:0007669"/>
    <property type="project" value="InterPro"/>
</dbReference>
<dbReference type="InterPro" id="IPR007730">
    <property type="entry name" value="SPOR-like_dom"/>
</dbReference>
<dbReference type="SUPFAM" id="SSF50685">
    <property type="entry name" value="Barwin-like endoglucanases"/>
    <property type="match status" value="1"/>
</dbReference>
<evidence type="ECO:0000256" key="5">
    <source>
        <dbReference type="RuleBase" id="RU003495"/>
    </source>
</evidence>
<dbReference type="RefSeq" id="WP_008870932.1">
    <property type="nucleotide sequence ID" value="NZ_ACJN02000003.1"/>
</dbReference>
<comment type="similarity">
    <text evidence="4 5">Belongs to the RlpA family.</text>
</comment>
<dbReference type="GO" id="GO:0008932">
    <property type="term" value="F:lytic endotransglycosylase activity"/>
    <property type="evidence" value="ECO:0007669"/>
    <property type="project" value="UniProtKB-UniRule"/>
</dbReference>
<dbReference type="Gene3D" id="2.40.40.10">
    <property type="entry name" value="RlpA-like domain"/>
    <property type="match status" value="1"/>
</dbReference>
<evidence type="ECO:0000259" key="7">
    <source>
        <dbReference type="PROSITE" id="PS51724"/>
    </source>
</evidence>
<keyword evidence="9" id="KW-1185">Reference proteome</keyword>
<dbReference type="PANTHER" id="PTHR34183">
    <property type="entry name" value="ENDOLYTIC PEPTIDOGLYCAN TRANSGLYCOSYLASE RLPA"/>
    <property type="match status" value="1"/>
</dbReference>
<comment type="subcellular location">
    <subcellularLocation>
        <location evidence="4">Cell membrane</location>
        <topology evidence="4">Lipid-anchor</topology>
    </subcellularLocation>
</comment>
<gene>
    <name evidence="4" type="primary">rlpA</name>
    <name evidence="8" type="ORF">Dthio_PD0917</name>
</gene>
<comment type="function">
    <text evidence="4">Lytic transglycosylase with a strong preference for naked glycan strands that lack stem peptides.</text>
</comment>
<dbReference type="CDD" id="cd22268">
    <property type="entry name" value="DPBB_RlpA-like"/>
    <property type="match status" value="1"/>
</dbReference>
<dbReference type="PANTHER" id="PTHR34183:SF1">
    <property type="entry name" value="ENDOLYTIC PEPTIDOGLYCAN TRANSGLYCOSYLASE RLPA"/>
    <property type="match status" value="1"/>
</dbReference>
<proteinExistence type="inferred from homology"/>
<evidence type="ECO:0000256" key="6">
    <source>
        <dbReference type="SAM" id="MobiDB-lite"/>
    </source>
</evidence>
<dbReference type="InterPro" id="IPR009009">
    <property type="entry name" value="RlpA-like_DPBB"/>
</dbReference>
<evidence type="ECO:0000256" key="3">
    <source>
        <dbReference type="ARBA" id="ARBA00023316"/>
    </source>
</evidence>
<accession>D6SSB6</accession>
<protein>
    <recommendedName>
        <fullName evidence="4">Probable endolytic peptidoglycan transglycosylase RlpA</fullName>
        <ecNumber evidence="4">4.2.2.-</ecNumber>
    </recommendedName>
</protein>
<comment type="caution">
    <text evidence="8">The sequence shown here is derived from an EMBL/GenBank/DDBJ whole genome shotgun (WGS) entry which is preliminary data.</text>
</comment>
<organism evidence="8 9">
    <name type="scientific">Desulfonatronospira thiodismutans ASO3-1</name>
    <dbReference type="NCBI Taxonomy" id="555779"/>
    <lineage>
        <taxon>Bacteria</taxon>
        <taxon>Pseudomonadati</taxon>
        <taxon>Thermodesulfobacteriota</taxon>
        <taxon>Desulfovibrionia</taxon>
        <taxon>Desulfovibrionales</taxon>
        <taxon>Desulfonatronovibrionaceae</taxon>
        <taxon>Desulfonatronospira</taxon>
    </lineage>
</organism>
<dbReference type="PROSITE" id="PS51257">
    <property type="entry name" value="PROKAR_LIPOPROTEIN"/>
    <property type="match status" value="1"/>
</dbReference>
<dbReference type="Pfam" id="PF05036">
    <property type="entry name" value="SPOR"/>
    <property type="match status" value="1"/>
</dbReference>
<dbReference type="HAMAP" id="MF_02071">
    <property type="entry name" value="RlpA"/>
    <property type="match status" value="1"/>
</dbReference>
<keyword evidence="3 4" id="KW-0961">Cell wall biogenesis/degradation</keyword>
<keyword evidence="1" id="KW-0732">Signal</keyword>
<dbReference type="Gene3D" id="3.30.70.1070">
    <property type="entry name" value="Sporulation related repeat"/>
    <property type="match status" value="1"/>
</dbReference>
<feature type="region of interest" description="Disordered" evidence="6">
    <location>
        <begin position="197"/>
        <end position="220"/>
    </location>
</feature>
<dbReference type="EMBL" id="ACJN02000003">
    <property type="protein sequence ID" value="EFI33582.1"/>
    <property type="molecule type" value="Genomic_DNA"/>
</dbReference>
<reference evidence="8" key="1">
    <citation type="submission" date="2010-05" db="EMBL/GenBank/DDBJ databases">
        <title>The draft genome of Desulfonatronospira thiodismutans ASO3-1.</title>
        <authorList>
            <consortium name="US DOE Joint Genome Institute (JGI-PGF)"/>
            <person name="Lucas S."/>
            <person name="Copeland A."/>
            <person name="Lapidus A."/>
            <person name="Cheng J.-F."/>
            <person name="Bruce D."/>
            <person name="Goodwin L."/>
            <person name="Pitluck S."/>
            <person name="Chertkov O."/>
            <person name="Brettin T."/>
            <person name="Detter J.C."/>
            <person name="Han C."/>
            <person name="Land M.L."/>
            <person name="Hauser L."/>
            <person name="Kyrpides N."/>
            <person name="Mikhailova N."/>
            <person name="Muyzer G."/>
            <person name="Woyke T."/>
        </authorList>
    </citation>
    <scope>NUCLEOTIDE SEQUENCE [LARGE SCALE GENOMIC DNA]</scope>
    <source>
        <strain evidence="8">ASO3-1</strain>
    </source>
</reference>
<dbReference type="Pfam" id="PF03330">
    <property type="entry name" value="DPBB_1"/>
    <property type="match status" value="1"/>
</dbReference>
<sequence length="256" mass="28652">MKRSFFGYLVIFFIISAVALTAACSPRKVSPPTPPPRIEEPEREPVRPEPPEEKLDRARKYTVLGQTYIPLSSSEGFEEEGIASWYGPKFHGKKTASGEVYNMYEISSAHRILPMHTKVEVTNLENDKSIRLRINDRGPFVDDRIIDLSMAAAKELDMIGPGTAPVRVKAVGSAPRDELPGTFYVQVGSFTTRENAENKKGRVQEKGYSETRLQKNDSGGQTVWRVQAGRFENVGQAEKARDSLRESYPEAFIIAD</sequence>
<dbReference type="SUPFAM" id="SSF110997">
    <property type="entry name" value="Sporulation related repeat"/>
    <property type="match status" value="1"/>
</dbReference>